<keyword evidence="3" id="KW-1185">Reference proteome</keyword>
<comment type="caution">
    <text evidence="2">The sequence shown here is derived from an EMBL/GenBank/DDBJ whole genome shotgun (WGS) entry which is preliminary data.</text>
</comment>
<proteinExistence type="predicted"/>
<dbReference type="Proteomes" id="UP000313645">
    <property type="component" value="Unassembled WGS sequence"/>
</dbReference>
<protein>
    <recommendedName>
        <fullName evidence="4">DUF2780 domain-containing protein</fullName>
    </recommendedName>
</protein>
<feature type="chain" id="PRO_5045266926" description="DUF2780 domain-containing protein" evidence="1">
    <location>
        <begin position="24"/>
        <end position="172"/>
    </location>
</feature>
<organism evidence="2 3">
    <name type="scientific">Marinobacter halodurans</name>
    <dbReference type="NCBI Taxonomy" id="2528979"/>
    <lineage>
        <taxon>Bacteria</taxon>
        <taxon>Pseudomonadati</taxon>
        <taxon>Pseudomonadota</taxon>
        <taxon>Gammaproteobacteria</taxon>
        <taxon>Pseudomonadales</taxon>
        <taxon>Marinobacteraceae</taxon>
        <taxon>Marinobacter</taxon>
    </lineage>
</organism>
<evidence type="ECO:0000313" key="3">
    <source>
        <dbReference type="Proteomes" id="UP000313645"/>
    </source>
</evidence>
<accession>A0ABY1ZI43</accession>
<dbReference type="EMBL" id="SJDL01000023">
    <property type="protein sequence ID" value="TBW54285.1"/>
    <property type="molecule type" value="Genomic_DNA"/>
</dbReference>
<evidence type="ECO:0008006" key="4">
    <source>
        <dbReference type="Google" id="ProtNLM"/>
    </source>
</evidence>
<evidence type="ECO:0000313" key="2">
    <source>
        <dbReference type="EMBL" id="TBW54285.1"/>
    </source>
</evidence>
<dbReference type="InterPro" id="IPR021302">
    <property type="entry name" value="DUF2780_VcgC/VcgE"/>
</dbReference>
<keyword evidence="1" id="KW-0732">Signal</keyword>
<name>A0ABY1ZI43_9GAMM</name>
<dbReference type="RefSeq" id="WP_131482568.1">
    <property type="nucleotide sequence ID" value="NZ_SJDL01000023.1"/>
</dbReference>
<feature type="signal peptide" evidence="1">
    <location>
        <begin position="1"/>
        <end position="23"/>
    </location>
</feature>
<gene>
    <name evidence="2" type="ORF">EZI54_14320</name>
</gene>
<reference evidence="2 3" key="1">
    <citation type="submission" date="2019-02" db="EMBL/GenBank/DDBJ databases">
        <title>Marinobacter halodurans sp. nov., a marine bacterium isolated from sea tidal flat.</title>
        <authorList>
            <person name="Yoo Y."/>
            <person name="Lee D.W."/>
            <person name="Kim B.S."/>
            <person name="Kim J.-J."/>
        </authorList>
    </citation>
    <scope>NUCLEOTIDE SEQUENCE [LARGE SCALE GENOMIC DNA]</scope>
    <source>
        <strain evidence="2 3">YJ-S3-2</strain>
    </source>
</reference>
<sequence length="172" mass="17571">MNTILKRFLIVSSLYLLAPSVGALDLGNKLDSGGVLMPEDAVKVSGEASSLVTSLQDHLGVTRTQAAGGAGALLQLAKSQLGASSFDNITDKVSGLGSLLGGSGEQSNNLLSSALSNISSMDDVEKAFSALGLQSSAIEQFAPLVLNFLKGQGVGQEMLGNLSSLWMPESSA</sequence>
<evidence type="ECO:0000256" key="1">
    <source>
        <dbReference type="SAM" id="SignalP"/>
    </source>
</evidence>
<dbReference type="Pfam" id="PF11075">
    <property type="entry name" value="DUF2780"/>
    <property type="match status" value="1"/>
</dbReference>